<keyword evidence="4 9" id="KW-0378">Hydrolase</keyword>
<dbReference type="PANTHER" id="PTHR10353:SF36">
    <property type="entry name" value="LP05116P"/>
    <property type="match status" value="1"/>
</dbReference>
<keyword evidence="5" id="KW-0136">Cellulose degradation</keyword>
<keyword evidence="11" id="KW-1185">Reference proteome</keyword>
<gene>
    <name evidence="10" type="ORF">GCM10009777_37510</name>
</gene>
<accession>A0ABP5EJ15</accession>
<evidence type="ECO:0000256" key="9">
    <source>
        <dbReference type="RuleBase" id="RU361175"/>
    </source>
</evidence>
<dbReference type="InterPro" id="IPR033132">
    <property type="entry name" value="GH_1_N_CS"/>
</dbReference>
<dbReference type="SUPFAM" id="SSF51445">
    <property type="entry name" value="(Trans)glycosidases"/>
    <property type="match status" value="1"/>
</dbReference>
<dbReference type="NCBIfam" id="TIGR03356">
    <property type="entry name" value="BGL"/>
    <property type="match status" value="1"/>
</dbReference>
<evidence type="ECO:0000313" key="11">
    <source>
        <dbReference type="Proteomes" id="UP001500326"/>
    </source>
</evidence>
<dbReference type="EMBL" id="BAAAOH010000001">
    <property type="protein sequence ID" value="GAA1996979.1"/>
    <property type="molecule type" value="Genomic_DNA"/>
</dbReference>
<evidence type="ECO:0000256" key="6">
    <source>
        <dbReference type="ARBA" id="ARBA00023277"/>
    </source>
</evidence>
<dbReference type="PROSITE" id="PS00653">
    <property type="entry name" value="GLYCOSYL_HYDROL_F1_2"/>
    <property type="match status" value="1"/>
</dbReference>
<comment type="caution">
    <text evidence="10">The sequence shown here is derived from an EMBL/GenBank/DDBJ whole genome shotgun (WGS) entry which is preliminary data.</text>
</comment>
<dbReference type="EC" id="3.2.1.21" evidence="3 9"/>
<evidence type="ECO:0000256" key="7">
    <source>
        <dbReference type="ARBA" id="ARBA00023295"/>
    </source>
</evidence>
<dbReference type="Pfam" id="PF00232">
    <property type="entry name" value="Glyco_hydro_1"/>
    <property type="match status" value="1"/>
</dbReference>
<dbReference type="PRINTS" id="PR00131">
    <property type="entry name" value="GLHYDRLASE1"/>
</dbReference>
<reference evidence="11" key="1">
    <citation type="journal article" date="2019" name="Int. J. Syst. Evol. Microbiol.">
        <title>The Global Catalogue of Microorganisms (GCM) 10K type strain sequencing project: providing services to taxonomists for standard genome sequencing and annotation.</title>
        <authorList>
            <consortium name="The Broad Institute Genomics Platform"/>
            <consortium name="The Broad Institute Genome Sequencing Center for Infectious Disease"/>
            <person name="Wu L."/>
            <person name="Ma J."/>
        </authorList>
    </citation>
    <scope>NUCLEOTIDE SEQUENCE [LARGE SCALE GENOMIC DNA]</scope>
    <source>
        <strain evidence="11">JCM 14902</strain>
    </source>
</reference>
<sequence>MGISHSVDLGPFGEGFLWGVATAAYQIEGAAREGGRGPSIWDTFSHAPGKTFHGDTGDIACDHYHRVGADLDLLAETSVDAYRLSVSWSRLQPTGEGPLNPEAVTFYRTLLIGLRDRSIRPFVTLYHWDLPQPLEDRGGWPNREVAYLFAEFARQTVSALQDLADDWITLNEPWCSAFLGYGYGKHAPGRTDLSDAVSAAHHLNLAHGLAVRAIRSVAPRARVGISNIITDVTPASDSVADLAAADRLDAVGNRVFLDPVYLGRYGEGVHDQLDSLGLDSVIHSDDLETIAEPVDFAGINHYQRVVAADDPALPFGVQETPAQPNTTSFGWSVIPDSLRAVLSRFSREYSPLPIYITESGASFHDYVDPEGTIGDVERIDYLSGYFAAAAQAIREGVDVRGYFVWSFLDNFEWGEGYSKRFGLVYVDYRTQERVPKESARWFSAHIQRHHQLHTRASASVEATHG</sequence>
<dbReference type="Gene3D" id="3.20.20.80">
    <property type="entry name" value="Glycosidases"/>
    <property type="match status" value="1"/>
</dbReference>
<organism evidence="10 11">
    <name type="scientific">Microbacterium pumilum</name>
    <dbReference type="NCBI Taxonomy" id="344165"/>
    <lineage>
        <taxon>Bacteria</taxon>
        <taxon>Bacillati</taxon>
        <taxon>Actinomycetota</taxon>
        <taxon>Actinomycetes</taxon>
        <taxon>Micrococcales</taxon>
        <taxon>Microbacteriaceae</taxon>
        <taxon>Microbacterium</taxon>
    </lineage>
</organism>
<evidence type="ECO:0000256" key="2">
    <source>
        <dbReference type="ARBA" id="ARBA00010838"/>
    </source>
</evidence>
<dbReference type="InterPro" id="IPR017853">
    <property type="entry name" value="GH"/>
</dbReference>
<name>A0ABP5EJ15_9MICO</name>
<evidence type="ECO:0000256" key="1">
    <source>
        <dbReference type="ARBA" id="ARBA00000448"/>
    </source>
</evidence>
<keyword evidence="8" id="KW-0624">Polysaccharide degradation</keyword>
<evidence type="ECO:0000256" key="3">
    <source>
        <dbReference type="ARBA" id="ARBA00012744"/>
    </source>
</evidence>
<proteinExistence type="inferred from homology"/>
<evidence type="ECO:0000256" key="5">
    <source>
        <dbReference type="ARBA" id="ARBA00023001"/>
    </source>
</evidence>
<dbReference type="InterPro" id="IPR001360">
    <property type="entry name" value="Glyco_hydro_1"/>
</dbReference>
<keyword evidence="7 9" id="KW-0326">Glycosidase</keyword>
<dbReference type="PANTHER" id="PTHR10353">
    <property type="entry name" value="GLYCOSYL HYDROLASE"/>
    <property type="match status" value="1"/>
</dbReference>
<dbReference type="Proteomes" id="UP001500326">
    <property type="component" value="Unassembled WGS sequence"/>
</dbReference>
<comment type="similarity">
    <text evidence="2 9">Belongs to the glycosyl hydrolase 1 family.</text>
</comment>
<evidence type="ECO:0000313" key="10">
    <source>
        <dbReference type="EMBL" id="GAA1996979.1"/>
    </source>
</evidence>
<dbReference type="InterPro" id="IPR017736">
    <property type="entry name" value="Glyco_hydro_1_beta-glucosidase"/>
</dbReference>
<comment type="catalytic activity">
    <reaction evidence="1 9">
        <text>Hydrolysis of terminal, non-reducing beta-D-glucosyl residues with release of beta-D-glucose.</text>
        <dbReference type="EC" id="3.2.1.21"/>
    </reaction>
</comment>
<keyword evidence="6" id="KW-0119">Carbohydrate metabolism</keyword>
<dbReference type="RefSeq" id="WP_344065968.1">
    <property type="nucleotide sequence ID" value="NZ_BAAAOH010000001.1"/>
</dbReference>
<evidence type="ECO:0000256" key="4">
    <source>
        <dbReference type="ARBA" id="ARBA00022801"/>
    </source>
</evidence>
<evidence type="ECO:0000256" key="8">
    <source>
        <dbReference type="ARBA" id="ARBA00023326"/>
    </source>
</evidence>
<protein>
    <recommendedName>
        <fullName evidence="3 9">Beta-glucosidase</fullName>
        <ecNumber evidence="3 9">3.2.1.21</ecNumber>
    </recommendedName>
</protein>